<comment type="caution">
    <text evidence="2">The sequence shown here is derived from an EMBL/GenBank/DDBJ whole genome shotgun (WGS) entry which is preliminary data.</text>
</comment>
<keyword evidence="3" id="KW-1185">Reference proteome</keyword>
<sequence>MSRYLLPLAVILIVAAIVSADRRLPKLNFRPQPSRFRYDVKAGGGGRNLRNFEGAAEVSGEYDVYRAKNGAKVVVGGGVSQDVLRYQGKTYQGKTYKGKPEANVGIGVEIPIGN</sequence>
<dbReference type="Proteomes" id="UP001321473">
    <property type="component" value="Unassembled WGS sequence"/>
</dbReference>
<name>A0AAQ4DH91_AMBAM</name>
<evidence type="ECO:0008006" key="4">
    <source>
        <dbReference type="Google" id="ProtNLM"/>
    </source>
</evidence>
<feature type="signal peptide" evidence="1">
    <location>
        <begin position="1"/>
        <end position="20"/>
    </location>
</feature>
<evidence type="ECO:0000256" key="1">
    <source>
        <dbReference type="SAM" id="SignalP"/>
    </source>
</evidence>
<protein>
    <recommendedName>
        <fullName evidence="4">Secreted protein</fullName>
    </recommendedName>
</protein>
<reference evidence="2 3" key="1">
    <citation type="journal article" date="2023" name="Arcadia Sci">
        <title>De novo assembly of a long-read Amblyomma americanum tick genome.</title>
        <authorList>
            <person name="Chou S."/>
            <person name="Poskanzer K.E."/>
            <person name="Rollins M."/>
            <person name="Thuy-Boun P.S."/>
        </authorList>
    </citation>
    <scope>NUCLEOTIDE SEQUENCE [LARGE SCALE GENOMIC DNA]</scope>
    <source>
        <strain evidence="2">F_SG_1</strain>
        <tissue evidence="2">Salivary glands</tissue>
    </source>
</reference>
<accession>A0AAQ4DH91</accession>
<dbReference type="AlphaFoldDB" id="A0AAQ4DH91"/>
<evidence type="ECO:0000313" key="2">
    <source>
        <dbReference type="EMBL" id="KAK8761831.1"/>
    </source>
</evidence>
<dbReference type="EMBL" id="JARKHS020030725">
    <property type="protein sequence ID" value="KAK8761831.1"/>
    <property type="molecule type" value="Genomic_DNA"/>
</dbReference>
<evidence type="ECO:0000313" key="3">
    <source>
        <dbReference type="Proteomes" id="UP001321473"/>
    </source>
</evidence>
<keyword evidence="1" id="KW-0732">Signal</keyword>
<feature type="chain" id="PRO_5042897391" description="Secreted protein" evidence="1">
    <location>
        <begin position="21"/>
        <end position="114"/>
    </location>
</feature>
<proteinExistence type="predicted"/>
<gene>
    <name evidence="2" type="ORF">V5799_026901</name>
</gene>
<organism evidence="2 3">
    <name type="scientific">Amblyomma americanum</name>
    <name type="common">Lone star tick</name>
    <dbReference type="NCBI Taxonomy" id="6943"/>
    <lineage>
        <taxon>Eukaryota</taxon>
        <taxon>Metazoa</taxon>
        <taxon>Ecdysozoa</taxon>
        <taxon>Arthropoda</taxon>
        <taxon>Chelicerata</taxon>
        <taxon>Arachnida</taxon>
        <taxon>Acari</taxon>
        <taxon>Parasitiformes</taxon>
        <taxon>Ixodida</taxon>
        <taxon>Ixodoidea</taxon>
        <taxon>Ixodidae</taxon>
        <taxon>Amblyomminae</taxon>
        <taxon>Amblyomma</taxon>
    </lineage>
</organism>